<dbReference type="Pfam" id="PF09794">
    <property type="entry name" value="Avl9"/>
    <property type="match status" value="1"/>
</dbReference>
<name>A0A1W0WWL0_HYPEX</name>
<dbReference type="PANTHER" id="PTHR13677:SF0">
    <property type="entry name" value="LD41638P"/>
    <property type="match status" value="1"/>
</dbReference>
<evidence type="ECO:0000313" key="4">
    <source>
        <dbReference type="Proteomes" id="UP000192578"/>
    </source>
</evidence>
<dbReference type="Proteomes" id="UP000192578">
    <property type="component" value="Unassembled WGS sequence"/>
</dbReference>
<accession>A0A1W0WWL0</accession>
<dbReference type="InterPro" id="IPR037516">
    <property type="entry name" value="Tripartite_DENN"/>
</dbReference>
<evidence type="ECO:0000313" key="3">
    <source>
        <dbReference type="EMBL" id="OQV19571.1"/>
    </source>
</evidence>
<dbReference type="OrthoDB" id="10265409at2759"/>
<gene>
    <name evidence="3" type="ORF">BV898_06345</name>
</gene>
<dbReference type="GO" id="GO:0005085">
    <property type="term" value="F:guanyl-nucleotide exchange factor activity"/>
    <property type="evidence" value="ECO:0007669"/>
    <property type="project" value="InterPro"/>
</dbReference>
<proteinExistence type="inferred from homology"/>
<organism evidence="3 4">
    <name type="scientific">Hypsibius exemplaris</name>
    <name type="common">Freshwater tardigrade</name>
    <dbReference type="NCBI Taxonomy" id="2072580"/>
    <lineage>
        <taxon>Eukaryota</taxon>
        <taxon>Metazoa</taxon>
        <taxon>Ecdysozoa</taxon>
        <taxon>Tardigrada</taxon>
        <taxon>Eutardigrada</taxon>
        <taxon>Parachela</taxon>
        <taxon>Hypsibioidea</taxon>
        <taxon>Hypsibiidae</taxon>
        <taxon>Hypsibius</taxon>
    </lineage>
</organism>
<dbReference type="PANTHER" id="PTHR13677">
    <property type="entry name" value="LD41638P"/>
    <property type="match status" value="1"/>
</dbReference>
<keyword evidence="4" id="KW-1185">Reference proteome</keyword>
<dbReference type="GO" id="GO:0055037">
    <property type="term" value="C:recycling endosome"/>
    <property type="evidence" value="ECO:0007669"/>
    <property type="project" value="TreeGrafter"/>
</dbReference>
<comment type="similarity">
    <text evidence="1">Belongs to the DENND6 family.</text>
</comment>
<dbReference type="EMBL" id="MTYJ01000037">
    <property type="protein sequence ID" value="OQV19571.1"/>
    <property type="molecule type" value="Genomic_DNA"/>
</dbReference>
<sequence>MEAPLAQQDESSPDLTSPAVIPANGVPVEAVPDQKHHLPSTHQRFLEWMQCFCVVTFDLELGQSLEVVCPSQVVITEQDRTNICYLAFPDSNSGCLGDTQFHFRCHLDLAGNAVDRKATLVHYNAHCAPSLQTDSGMCYGYVYFRQVKDKNVRRGYFQKSVVLISKYPFLNVFREVLRLVATEFFDNGQKALEYACKEIDSWSSPKIGVPLSLPLFGRNLCVTIPSLLDGALPGASYPSNLFTLPSSLNIPITSIHDLDFTKSFQGFVTHLHVFWELVLCNEPVAVIAPSPTLCSEFVQCLVWIVWPLKYNADYRPFFTIHDPDFRDYTTKTQAAPRIILGVTNPFFVKTLQHWPHIVRVGDSAAAADPKSSPKPKHPQKLTNTVDFKQGLYSEYKSYLSKDSALVKRLIKGVQAKRPVEAQSSLIKKYFFELTQSFMIPLERYVSTLMPLLRDIAPFKAPPTLREFDFEEFLSTIEVAGPQLTSGTKGDWEGLYTAFLRSENFSHWFAMKRMEINGKLKLIHLEALADADFAIWAGGKSEVELVDVVLKTASRVQSVRGDGTAVSSEILSKLRRSIDVLLEKLPSDLRSVLKNSNQIF</sequence>
<reference evidence="4" key="1">
    <citation type="submission" date="2017-01" db="EMBL/GenBank/DDBJ databases">
        <title>Comparative genomics of anhydrobiosis in the tardigrade Hypsibius dujardini.</title>
        <authorList>
            <person name="Yoshida Y."/>
            <person name="Koutsovoulos G."/>
            <person name="Laetsch D."/>
            <person name="Stevens L."/>
            <person name="Kumar S."/>
            <person name="Horikawa D."/>
            <person name="Ishino K."/>
            <person name="Komine S."/>
            <person name="Tomita M."/>
            <person name="Blaxter M."/>
            <person name="Arakawa K."/>
        </authorList>
    </citation>
    <scope>NUCLEOTIDE SEQUENCE [LARGE SCALE GENOMIC DNA]</scope>
    <source>
        <strain evidence="4">Z151</strain>
    </source>
</reference>
<evidence type="ECO:0000256" key="1">
    <source>
        <dbReference type="ARBA" id="ARBA00007159"/>
    </source>
</evidence>
<comment type="caution">
    <text evidence="3">The sequence shown here is derived from an EMBL/GenBank/DDBJ whole genome shotgun (WGS) entry which is preliminary data.</text>
</comment>
<evidence type="ECO:0000259" key="2">
    <source>
        <dbReference type="PROSITE" id="PS50211"/>
    </source>
</evidence>
<dbReference type="InterPro" id="IPR024224">
    <property type="entry name" value="DENND6"/>
</dbReference>
<protein>
    <submittedName>
        <fullName evidence="3">Protein DENND6B</fullName>
    </submittedName>
</protein>
<dbReference type="PROSITE" id="PS50211">
    <property type="entry name" value="DENN"/>
    <property type="match status" value="1"/>
</dbReference>
<dbReference type="AlphaFoldDB" id="A0A1W0WWL0"/>
<feature type="domain" description="UDENN" evidence="2">
    <location>
        <begin position="50"/>
        <end position="518"/>
    </location>
</feature>
<dbReference type="InterPro" id="IPR018307">
    <property type="entry name" value="ABL9/DENND6_dom"/>
</dbReference>